<proteinExistence type="predicted"/>
<dbReference type="Gene3D" id="3.80.10.10">
    <property type="entry name" value="Ribonuclease Inhibitor"/>
    <property type="match status" value="1"/>
</dbReference>
<name>A0A833RPW7_9POAL</name>
<evidence type="ECO:0000313" key="2">
    <source>
        <dbReference type="Proteomes" id="UP000623129"/>
    </source>
</evidence>
<dbReference type="InterPro" id="IPR032675">
    <property type="entry name" value="LRR_dom_sf"/>
</dbReference>
<dbReference type="AlphaFoldDB" id="A0A833RPW7"/>
<dbReference type="SUPFAM" id="SSF52058">
    <property type="entry name" value="L domain-like"/>
    <property type="match status" value="1"/>
</dbReference>
<dbReference type="PANTHER" id="PTHR36766">
    <property type="entry name" value="PLANT BROAD-SPECTRUM MILDEW RESISTANCE PROTEIN RPW8"/>
    <property type="match status" value="1"/>
</dbReference>
<comment type="caution">
    <text evidence="1">The sequence shown here is derived from an EMBL/GenBank/DDBJ whole genome shotgun (WGS) entry which is preliminary data.</text>
</comment>
<dbReference type="Proteomes" id="UP000623129">
    <property type="component" value="Unassembled WGS sequence"/>
</dbReference>
<evidence type="ECO:0000313" key="1">
    <source>
        <dbReference type="EMBL" id="KAF3339741.1"/>
    </source>
</evidence>
<protein>
    <submittedName>
        <fullName evidence="1">Disease resistance protein RGA2-like protein</fullName>
    </submittedName>
</protein>
<accession>A0A833RPW7</accession>
<dbReference type="OrthoDB" id="690541at2759"/>
<reference evidence="1" key="1">
    <citation type="submission" date="2020-01" db="EMBL/GenBank/DDBJ databases">
        <title>Genome sequence of Kobresia littledalei, the first chromosome-level genome in the family Cyperaceae.</title>
        <authorList>
            <person name="Qu G."/>
        </authorList>
    </citation>
    <scope>NUCLEOTIDE SEQUENCE</scope>
    <source>
        <strain evidence="1">C.B.Clarke</strain>
        <tissue evidence="1">Leaf</tissue>
    </source>
</reference>
<sequence>MLFLSCLSWMSLPTGFGDLKKLESLRVSECYSLTSLPDELAGLTSLQTLIINKCPRVTSLPEGLDQILYGLRKFQISECPDLEKFCEEGPYSSIISQIGKRRNDSAGPSTDA</sequence>
<dbReference type="EMBL" id="SWLB01000003">
    <property type="protein sequence ID" value="KAF3339741.1"/>
    <property type="molecule type" value="Genomic_DNA"/>
</dbReference>
<keyword evidence="2" id="KW-1185">Reference proteome</keyword>
<dbReference type="PANTHER" id="PTHR36766:SF70">
    <property type="entry name" value="DISEASE RESISTANCE PROTEIN RGA4"/>
    <property type="match status" value="1"/>
</dbReference>
<organism evidence="1 2">
    <name type="scientific">Carex littledalei</name>
    <dbReference type="NCBI Taxonomy" id="544730"/>
    <lineage>
        <taxon>Eukaryota</taxon>
        <taxon>Viridiplantae</taxon>
        <taxon>Streptophyta</taxon>
        <taxon>Embryophyta</taxon>
        <taxon>Tracheophyta</taxon>
        <taxon>Spermatophyta</taxon>
        <taxon>Magnoliopsida</taxon>
        <taxon>Liliopsida</taxon>
        <taxon>Poales</taxon>
        <taxon>Cyperaceae</taxon>
        <taxon>Cyperoideae</taxon>
        <taxon>Cariceae</taxon>
        <taxon>Carex</taxon>
        <taxon>Carex subgen. Euthyceras</taxon>
    </lineage>
</organism>
<gene>
    <name evidence="1" type="ORF">FCM35_KLT15512</name>
</gene>